<feature type="compositionally biased region" description="Basic and acidic residues" evidence="1">
    <location>
        <begin position="38"/>
        <end position="55"/>
    </location>
</feature>
<dbReference type="AlphaFoldDB" id="A0A4Y2DED1"/>
<keyword evidence="3" id="KW-1185">Reference proteome</keyword>
<sequence>MCRSLRNEFADPDPQKERPDPIRPKGKKPLKGTNPQNRIHESESHLLIPRNHDSDSESLIPIHNLRRVFVSFSNERYIIWGHGCR</sequence>
<comment type="caution">
    <text evidence="2">The sequence shown here is derived from an EMBL/GenBank/DDBJ whole genome shotgun (WGS) entry which is preliminary data.</text>
</comment>
<organism evidence="2 3">
    <name type="scientific">Araneus ventricosus</name>
    <name type="common">Orbweaver spider</name>
    <name type="synonym">Epeira ventricosa</name>
    <dbReference type="NCBI Taxonomy" id="182803"/>
    <lineage>
        <taxon>Eukaryota</taxon>
        <taxon>Metazoa</taxon>
        <taxon>Ecdysozoa</taxon>
        <taxon>Arthropoda</taxon>
        <taxon>Chelicerata</taxon>
        <taxon>Arachnida</taxon>
        <taxon>Araneae</taxon>
        <taxon>Araneomorphae</taxon>
        <taxon>Entelegynae</taxon>
        <taxon>Araneoidea</taxon>
        <taxon>Araneidae</taxon>
        <taxon>Araneus</taxon>
    </lineage>
</organism>
<evidence type="ECO:0000256" key="1">
    <source>
        <dbReference type="SAM" id="MobiDB-lite"/>
    </source>
</evidence>
<reference evidence="2 3" key="1">
    <citation type="journal article" date="2019" name="Sci. Rep.">
        <title>Orb-weaving spider Araneus ventricosus genome elucidates the spidroin gene catalogue.</title>
        <authorList>
            <person name="Kono N."/>
            <person name="Nakamura H."/>
            <person name="Ohtoshi R."/>
            <person name="Moran D.A.P."/>
            <person name="Shinohara A."/>
            <person name="Yoshida Y."/>
            <person name="Fujiwara M."/>
            <person name="Mori M."/>
            <person name="Tomita M."/>
            <person name="Arakawa K."/>
        </authorList>
    </citation>
    <scope>NUCLEOTIDE SEQUENCE [LARGE SCALE GENOMIC DNA]</scope>
</reference>
<evidence type="ECO:0000313" key="3">
    <source>
        <dbReference type="Proteomes" id="UP000499080"/>
    </source>
</evidence>
<name>A0A4Y2DED1_ARAVE</name>
<feature type="compositionally biased region" description="Basic and acidic residues" evidence="1">
    <location>
        <begin position="1"/>
        <end position="23"/>
    </location>
</feature>
<protein>
    <submittedName>
        <fullName evidence="2">Uncharacterized protein</fullName>
    </submittedName>
</protein>
<accession>A0A4Y2DED1</accession>
<evidence type="ECO:0000313" key="2">
    <source>
        <dbReference type="EMBL" id="GBM14224.1"/>
    </source>
</evidence>
<proteinExistence type="predicted"/>
<feature type="region of interest" description="Disordered" evidence="1">
    <location>
        <begin position="1"/>
        <end position="57"/>
    </location>
</feature>
<dbReference type="EMBL" id="BGPR01000340">
    <property type="protein sequence ID" value="GBM14224.1"/>
    <property type="molecule type" value="Genomic_DNA"/>
</dbReference>
<dbReference type="Proteomes" id="UP000499080">
    <property type="component" value="Unassembled WGS sequence"/>
</dbReference>
<gene>
    <name evidence="2" type="ORF">AVEN_167308_1</name>
</gene>